<evidence type="ECO:0008006" key="4">
    <source>
        <dbReference type="Google" id="ProtNLM"/>
    </source>
</evidence>
<comment type="caution">
    <text evidence="2">The sequence shown here is derived from an EMBL/GenBank/DDBJ whole genome shotgun (WGS) entry which is preliminary data.</text>
</comment>
<sequence length="283" mass="30839">MKRIIALSIAISMGGCASASRPIQSDFTYKKVSAYGSVGIRADSSLAGMAIDISASCIEGDTQYSIRPTSTEPYRAADKRWSLSMDGAGFWKSSIEFENEALFRASLATLEVVGPSTLFGNGQRFKVSNSQIEAIPDICRKKRAEHPAYARSAENKERTNDDRLISDVVERTGVQPMLPGKNQMSFNSIISLLQDSGVSKHKGKFVWASDGDYRIAQVNGNRVLLISMTNPSGFPAITIITDKEAMEGQFWSSVSHGPLEFIGVSSYQTVLGASRQTILFKSI</sequence>
<dbReference type="RefSeq" id="WP_198719801.1">
    <property type="nucleotide sequence ID" value="NZ_JAEIKU010000048.1"/>
</dbReference>
<gene>
    <name evidence="2" type="ORF">YA0852_04080</name>
</gene>
<keyword evidence="3" id="KW-1185">Reference proteome</keyword>
<keyword evidence="1" id="KW-0732">Signal</keyword>
<protein>
    <recommendedName>
        <fullName evidence="4">Lipoprotein</fullName>
    </recommendedName>
</protein>
<organism evidence="2 3">
    <name type="scientific">Pseudomonas synxantha</name>
    <dbReference type="NCBI Taxonomy" id="47883"/>
    <lineage>
        <taxon>Bacteria</taxon>
        <taxon>Pseudomonadati</taxon>
        <taxon>Pseudomonadota</taxon>
        <taxon>Gammaproteobacteria</taxon>
        <taxon>Pseudomonadales</taxon>
        <taxon>Pseudomonadaceae</taxon>
        <taxon>Pseudomonas</taxon>
    </lineage>
</organism>
<name>A0ABS0UCI9_9PSED</name>
<feature type="signal peptide" evidence="1">
    <location>
        <begin position="1"/>
        <end position="19"/>
    </location>
</feature>
<proteinExistence type="predicted"/>
<dbReference type="EMBL" id="JAEILG010000007">
    <property type="protein sequence ID" value="MBI6563296.1"/>
    <property type="molecule type" value="Genomic_DNA"/>
</dbReference>
<evidence type="ECO:0000313" key="3">
    <source>
        <dbReference type="Proteomes" id="UP000648914"/>
    </source>
</evidence>
<accession>A0ABS0UCI9</accession>
<evidence type="ECO:0000313" key="2">
    <source>
        <dbReference type="EMBL" id="MBI6563296.1"/>
    </source>
</evidence>
<reference evidence="2 3" key="1">
    <citation type="submission" date="2020-12" db="EMBL/GenBank/DDBJ databases">
        <title>Comparative genomic insights into the epidemiology and virulence of plant pathogenic Pseudomonads from Turkey.</title>
        <authorList>
            <person name="Dillon M."/>
            <person name="Ruiz-Bedoya T."/>
            <person name="Bendalovic-Torma C."/>
            <person name="Guttman K.M."/>
            <person name="Kwak H."/>
            <person name="Middleton M.A."/>
            <person name="Wang P.W."/>
            <person name="Horuz S."/>
            <person name="Aysan Y."/>
            <person name="Guttman D.S."/>
        </authorList>
    </citation>
    <scope>NUCLEOTIDE SEQUENCE [LARGE SCALE GENOMIC DNA]</scope>
    <source>
        <strain evidence="2 3">S5_IA_2b</strain>
    </source>
</reference>
<feature type="chain" id="PRO_5046896692" description="Lipoprotein" evidence="1">
    <location>
        <begin position="20"/>
        <end position="283"/>
    </location>
</feature>
<evidence type="ECO:0000256" key="1">
    <source>
        <dbReference type="SAM" id="SignalP"/>
    </source>
</evidence>
<dbReference type="Proteomes" id="UP000648914">
    <property type="component" value="Unassembled WGS sequence"/>
</dbReference>
<dbReference type="PROSITE" id="PS51257">
    <property type="entry name" value="PROKAR_LIPOPROTEIN"/>
    <property type="match status" value="1"/>
</dbReference>